<evidence type="ECO:0000256" key="3">
    <source>
        <dbReference type="ARBA" id="ARBA00022679"/>
    </source>
</evidence>
<dbReference type="Proteomes" id="UP001163387">
    <property type="component" value="Chromosome"/>
</dbReference>
<dbReference type="InterPro" id="IPR007848">
    <property type="entry name" value="Small_mtfrase_dom"/>
</dbReference>
<keyword evidence="2 8" id="KW-0489">Methyltransferase</keyword>
<keyword evidence="9" id="KW-1185">Reference proteome</keyword>
<dbReference type="InterPro" id="IPR040758">
    <property type="entry name" value="PrmC_N"/>
</dbReference>
<dbReference type="RefSeq" id="WP_281749192.1">
    <property type="nucleotide sequence ID" value="NZ_AP026933.1"/>
</dbReference>
<dbReference type="Gene3D" id="3.40.50.150">
    <property type="entry name" value="Vaccinia Virus protein VP39"/>
    <property type="match status" value="1"/>
</dbReference>
<reference evidence="8 9" key="1">
    <citation type="journal article" date="2022" name="Front. Microbiol.">
        <title>Male-killing mechanisms vary between Spiroplasma species.</title>
        <authorList>
            <person name="Arai H."/>
            <person name="Inoue M."/>
            <person name="Kageyama D."/>
        </authorList>
    </citation>
    <scope>NUCLEOTIDE SEQUENCE [LARGE SCALE GENOMIC DNA]</scope>
    <source>
        <strain evidence="9">sHm</strain>
    </source>
</reference>
<dbReference type="PROSITE" id="PS00092">
    <property type="entry name" value="N6_MTASE"/>
    <property type="match status" value="1"/>
</dbReference>
<evidence type="ECO:0000313" key="8">
    <source>
        <dbReference type="EMBL" id="BDT03046.1"/>
    </source>
</evidence>
<dbReference type="Gene3D" id="1.10.8.10">
    <property type="entry name" value="DNA helicase RuvA subunit, C-terminal domain"/>
    <property type="match status" value="1"/>
</dbReference>
<comment type="catalytic activity">
    <reaction evidence="5">
        <text>L-glutaminyl-[peptide chain release factor] + S-adenosyl-L-methionine = N(5)-methyl-L-glutaminyl-[peptide chain release factor] + S-adenosyl-L-homocysteine + H(+)</text>
        <dbReference type="Rhea" id="RHEA:42896"/>
        <dbReference type="Rhea" id="RHEA-COMP:10271"/>
        <dbReference type="Rhea" id="RHEA-COMP:10272"/>
        <dbReference type="ChEBI" id="CHEBI:15378"/>
        <dbReference type="ChEBI" id="CHEBI:30011"/>
        <dbReference type="ChEBI" id="CHEBI:57856"/>
        <dbReference type="ChEBI" id="CHEBI:59789"/>
        <dbReference type="ChEBI" id="CHEBI:61891"/>
        <dbReference type="EC" id="2.1.1.297"/>
    </reaction>
</comment>
<dbReference type="SUPFAM" id="SSF53335">
    <property type="entry name" value="S-adenosyl-L-methionine-dependent methyltransferases"/>
    <property type="match status" value="1"/>
</dbReference>
<evidence type="ECO:0000256" key="1">
    <source>
        <dbReference type="ARBA" id="ARBA00012771"/>
    </source>
</evidence>
<dbReference type="NCBIfam" id="TIGR00536">
    <property type="entry name" value="hemK_fam"/>
    <property type="match status" value="1"/>
</dbReference>
<evidence type="ECO:0000256" key="2">
    <source>
        <dbReference type="ARBA" id="ARBA00022603"/>
    </source>
</evidence>
<dbReference type="InterPro" id="IPR002052">
    <property type="entry name" value="DNA_methylase_N6_adenine_CS"/>
</dbReference>
<dbReference type="CDD" id="cd02440">
    <property type="entry name" value="AdoMet_MTases"/>
    <property type="match status" value="1"/>
</dbReference>
<accession>A0ABM8BT80</accession>
<evidence type="ECO:0000313" key="9">
    <source>
        <dbReference type="Proteomes" id="UP001163387"/>
    </source>
</evidence>
<dbReference type="InterPro" id="IPR004556">
    <property type="entry name" value="HemK-like"/>
</dbReference>
<evidence type="ECO:0000259" key="6">
    <source>
        <dbReference type="Pfam" id="PF05175"/>
    </source>
</evidence>
<feature type="domain" description="Release factor glutamine methyltransferase N-terminal" evidence="7">
    <location>
        <begin position="22"/>
        <end position="70"/>
    </location>
</feature>
<protein>
    <recommendedName>
        <fullName evidence="1">peptide chain release factor N(5)-glutamine methyltransferase</fullName>
        <ecNumber evidence="1">2.1.1.297</ecNumber>
    </recommendedName>
</protein>
<dbReference type="Pfam" id="PF05175">
    <property type="entry name" value="MTS"/>
    <property type="match status" value="1"/>
</dbReference>
<keyword evidence="4" id="KW-0949">S-adenosyl-L-methionine</keyword>
<dbReference type="InterPro" id="IPR050320">
    <property type="entry name" value="N5-glutamine_MTase"/>
</dbReference>
<dbReference type="EC" id="2.1.1.297" evidence="1"/>
<dbReference type="NCBIfam" id="TIGR03534">
    <property type="entry name" value="RF_mod_PrmC"/>
    <property type="match status" value="1"/>
</dbReference>
<proteinExistence type="predicted"/>
<feature type="domain" description="Methyltransferase small" evidence="6">
    <location>
        <begin position="104"/>
        <end position="193"/>
    </location>
</feature>
<evidence type="ECO:0000256" key="5">
    <source>
        <dbReference type="ARBA" id="ARBA00048391"/>
    </source>
</evidence>
<organism evidence="8 9">
    <name type="scientific">Spiroplasma ixodetis</name>
    <dbReference type="NCBI Taxonomy" id="2141"/>
    <lineage>
        <taxon>Bacteria</taxon>
        <taxon>Bacillati</taxon>
        <taxon>Mycoplasmatota</taxon>
        <taxon>Mollicutes</taxon>
        <taxon>Entomoplasmatales</taxon>
        <taxon>Spiroplasmataceae</taxon>
        <taxon>Spiroplasma</taxon>
    </lineage>
</organism>
<dbReference type="InterPro" id="IPR019874">
    <property type="entry name" value="RF_methyltr_PrmC"/>
</dbReference>
<evidence type="ECO:0000259" key="7">
    <source>
        <dbReference type="Pfam" id="PF17827"/>
    </source>
</evidence>
<dbReference type="EMBL" id="AP026933">
    <property type="protein sequence ID" value="BDT03046.1"/>
    <property type="molecule type" value="Genomic_DNA"/>
</dbReference>
<gene>
    <name evidence="8" type="primary">prmC</name>
    <name evidence="8" type="ORF">SHM_06920</name>
</gene>
<name>A0ABM8BT80_9MOLU</name>
<dbReference type="GO" id="GO:0032259">
    <property type="term" value="P:methylation"/>
    <property type="evidence" value="ECO:0007669"/>
    <property type="project" value="UniProtKB-KW"/>
</dbReference>
<keyword evidence="3" id="KW-0808">Transferase</keyword>
<dbReference type="InterPro" id="IPR029063">
    <property type="entry name" value="SAM-dependent_MTases_sf"/>
</dbReference>
<evidence type="ECO:0000256" key="4">
    <source>
        <dbReference type="ARBA" id="ARBA00022691"/>
    </source>
</evidence>
<sequence>MTYRDYLLLAKKINKKNEQINKIILLKFINKDLSWLYANLSQTIAIDFLESYLQLVKKFVAGYPLQYIIGYQWFLDHKFVVDNRVLIPRNETEELVKNVFVYAQNIFNNDNLKVLDLGTGSGAIAISLALKKPNWNIVASDISKDALTIAKINNDNFNLKNINFVESDIFTNLKNHKFNIIISNPPYIDETANTFSKHNLQYEPKLALFADHKGLYFYEVIFQQCHAVLEKSFLLAFEFGFDQKEALTILIKKYLPQYNYKFIKDINNKWRMLFIWQTL</sequence>
<dbReference type="GO" id="GO:0008168">
    <property type="term" value="F:methyltransferase activity"/>
    <property type="evidence" value="ECO:0007669"/>
    <property type="project" value="UniProtKB-KW"/>
</dbReference>
<dbReference type="Pfam" id="PF17827">
    <property type="entry name" value="PrmC_N"/>
    <property type="match status" value="1"/>
</dbReference>
<dbReference type="PANTHER" id="PTHR18895">
    <property type="entry name" value="HEMK METHYLTRANSFERASE"/>
    <property type="match status" value="1"/>
</dbReference>
<dbReference type="PANTHER" id="PTHR18895:SF74">
    <property type="entry name" value="MTRF1L RELEASE FACTOR GLUTAMINE METHYLTRANSFERASE"/>
    <property type="match status" value="1"/>
</dbReference>